<reference evidence="4" key="1">
    <citation type="submission" date="2014-03" db="EMBL/GenBank/DDBJ databases">
        <authorList>
            <person name="Casaregola S."/>
        </authorList>
    </citation>
    <scope>NUCLEOTIDE SEQUENCE [LARGE SCALE GENOMIC DNA]</scope>
    <source>
        <strain evidence="4">CLIB 918</strain>
    </source>
</reference>
<proteinExistence type="predicted"/>
<dbReference type="OrthoDB" id="66881at2759"/>
<evidence type="ECO:0000313" key="4">
    <source>
        <dbReference type="EMBL" id="CDO54806.1"/>
    </source>
</evidence>
<dbReference type="InterPro" id="IPR036188">
    <property type="entry name" value="FAD/NAD-bd_sf"/>
</dbReference>
<keyword evidence="4" id="KW-0503">Monooxygenase</keyword>
<evidence type="ECO:0000256" key="3">
    <source>
        <dbReference type="ARBA" id="ARBA00023002"/>
    </source>
</evidence>
<dbReference type="STRING" id="1173061.A0A0J9XBF3"/>
<sequence>MTQEQEGRKIESVAIIGGGPGGLAALHELLNVSSDGSTLVNKKTSSETPRFFKNIVLFERASDIGGSWRFTQSPGTSFSQFLSLSNVNDLSYNRPNVLFTSPEVPLNVEEFSYESPLFHESIKDGVFPPPLEYYDTALYNELYTNTPDVLMRFSFQPRTPAVNEPWSPFINHSQVKAKLDAVAKLPGIERHIRYNSSVQRVRKVDGKWHVTVREGTNKWYLQKFDAVVIASGRQYYPYWPQIDGLLDVKNFISHSKNYRSADNFTDKDILIVGCSVSAVDIIKRIYKSARSVSLVVQKKKDPKSSWLTRAINIPEISRHTSIKHLSLKNTRVLVEFIDGSKKDYDHILFATGYHTYYPFMDQQLFTNTGKINPKDDFQRERVKNFYLHTFHNQDPTLAHLGLIKPNLFFHALETQSIGVAGVFSNIRILDASIVKCPLPSYEDQVEWERKREDKIGSNKFEDYEHATLNDILGKKLVSLGPRGRLNPLVIDNDIGKAYDKGLTVLEELFYQAVKK</sequence>
<dbReference type="Gene3D" id="3.50.50.60">
    <property type="entry name" value="FAD/NAD(P)-binding domain"/>
    <property type="match status" value="2"/>
</dbReference>
<protein>
    <submittedName>
        <fullName evidence="4">Similar to Saccharomyces cerevisiae YHR176W FMO1 Flavin-containing monooxygenase, localized to the cytoplasmic face of the ER membrane</fullName>
    </submittedName>
</protein>
<dbReference type="GO" id="GO:0004497">
    <property type="term" value="F:monooxygenase activity"/>
    <property type="evidence" value="ECO:0007669"/>
    <property type="project" value="UniProtKB-KW"/>
</dbReference>
<keyword evidence="5" id="KW-1185">Reference proteome</keyword>
<keyword evidence="1" id="KW-0285">Flavoprotein</keyword>
<accession>A0A0J9XBF3</accession>
<dbReference type="Pfam" id="PF13738">
    <property type="entry name" value="Pyr_redox_3"/>
    <property type="match status" value="1"/>
</dbReference>
<keyword evidence="2" id="KW-0274">FAD</keyword>
<dbReference type="EMBL" id="CCBN010000008">
    <property type="protein sequence ID" value="CDO54806.1"/>
    <property type="molecule type" value="Genomic_DNA"/>
</dbReference>
<dbReference type="Proteomes" id="UP000242525">
    <property type="component" value="Unassembled WGS sequence"/>
</dbReference>
<evidence type="ECO:0000256" key="1">
    <source>
        <dbReference type="ARBA" id="ARBA00022630"/>
    </source>
</evidence>
<gene>
    <name evidence="4" type="ORF">BN980_GECA08s04872g</name>
</gene>
<dbReference type="SUPFAM" id="SSF51905">
    <property type="entry name" value="FAD/NAD(P)-binding domain"/>
    <property type="match status" value="1"/>
</dbReference>
<dbReference type="PANTHER" id="PTHR23023">
    <property type="entry name" value="DIMETHYLANILINE MONOOXYGENASE"/>
    <property type="match status" value="1"/>
</dbReference>
<evidence type="ECO:0000313" key="5">
    <source>
        <dbReference type="Proteomes" id="UP000242525"/>
    </source>
</evidence>
<dbReference type="InterPro" id="IPR050346">
    <property type="entry name" value="FMO-like"/>
</dbReference>
<keyword evidence="3" id="KW-0560">Oxidoreductase</keyword>
<evidence type="ECO:0000256" key="2">
    <source>
        <dbReference type="ARBA" id="ARBA00022827"/>
    </source>
</evidence>
<dbReference type="AlphaFoldDB" id="A0A0J9XBF3"/>
<comment type="caution">
    <text evidence="4">The sequence shown here is derived from an EMBL/GenBank/DDBJ whole genome shotgun (WGS) entry which is preliminary data.</text>
</comment>
<organism evidence="4 5">
    <name type="scientific">Geotrichum candidum</name>
    <name type="common">Oospora lactis</name>
    <name type="synonym">Dipodascus geotrichum</name>
    <dbReference type="NCBI Taxonomy" id="1173061"/>
    <lineage>
        <taxon>Eukaryota</taxon>
        <taxon>Fungi</taxon>
        <taxon>Dikarya</taxon>
        <taxon>Ascomycota</taxon>
        <taxon>Saccharomycotina</taxon>
        <taxon>Dipodascomycetes</taxon>
        <taxon>Dipodascales</taxon>
        <taxon>Dipodascaceae</taxon>
        <taxon>Geotrichum</taxon>
    </lineage>
</organism>
<name>A0A0J9XBF3_GEOCN</name>